<organism evidence="2 3">
    <name type="scientific">Dryococelus australis</name>
    <dbReference type="NCBI Taxonomy" id="614101"/>
    <lineage>
        <taxon>Eukaryota</taxon>
        <taxon>Metazoa</taxon>
        <taxon>Ecdysozoa</taxon>
        <taxon>Arthropoda</taxon>
        <taxon>Hexapoda</taxon>
        <taxon>Insecta</taxon>
        <taxon>Pterygota</taxon>
        <taxon>Neoptera</taxon>
        <taxon>Polyneoptera</taxon>
        <taxon>Phasmatodea</taxon>
        <taxon>Verophasmatodea</taxon>
        <taxon>Anareolatae</taxon>
        <taxon>Phasmatidae</taxon>
        <taxon>Eurycanthinae</taxon>
        <taxon>Dryococelus</taxon>
    </lineage>
</organism>
<dbReference type="Proteomes" id="UP001159363">
    <property type="component" value="Chromosome 4"/>
</dbReference>
<protein>
    <submittedName>
        <fullName evidence="2">Uncharacterized protein</fullName>
    </submittedName>
</protein>
<gene>
    <name evidence="2" type="ORF">PR048_015966</name>
</gene>
<reference evidence="2 3" key="1">
    <citation type="submission" date="2023-02" db="EMBL/GenBank/DDBJ databases">
        <title>LHISI_Scaffold_Assembly.</title>
        <authorList>
            <person name="Stuart O.P."/>
            <person name="Cleave R."/>
            <person name="Magrath M.J.L."/>
            <person name="Mikheyev A.S."/>
        </authorList>
    </citation>
    <scope>NUCLEOTIDE SEQUENCE [LARGE SCALE GENOMIC DNA]</scope>
    <source>
        <strain evidence="2">Daus_M_001</strain>
        <tissue evidence="2">Leg muscle</tissue>
    </source>
</reference>
<keyword evidence="3" id="KW-1185">Reference proteome</keyword>
<feature type="compositionally biased region" description="Polar residues" evidence="1">
    <location>
        <begin position="123"/>
        <end position="139"/>
    </location>
</feature>
<accession>A0ABQ9HIR9</accession>
<evidence type="ECO:0000256" key="1">
    <source>
        <dbReference type="SAM" id="MobiDB-lite"/>
    </source>
</evidence>
<proteinExistence type="predicted"/>
<evidence type="ECO:0000313" key="3">
    <source>
        <dbReference type="Proteomes" id="UP001159363"/>
    </source>
</evidence>
<feature type="region of interest" description="Disordered" evidence="1">
    <location>
        <begin position="82"/>
        <end position="139"/>
    </location>
</feature>
<name>A0ABQ9HIR9_9NEOP</name>
<comment type="caution">
    <text evidence="2">The sequence shown here is derived from an EMBL/GenBank/DDBJ whole genome shotgun (WGS) entry which is preliminary data.</text>
</comment>
<evidence type="ECO:0000313" key="2">
    <source>
        <dbReference type="EMBL" id="KAJ8884109.1"/>
    </source>
</evidence>
<dbReference type="EMBL" id="JARBHB010000005">
    <property type="protein sequence ID" value="KAJ8884109.1"/>
    <property type="molecule type" value="Genomic_DNA"/>
</dbReference>
<sequence length="330" mass="37139">MDTVSRLYVNRLGKQSPNRCIRVCVSRMAPETHTTVCWWERVTLYLLRQIVGRVSYGVEYGGAGHKWCITQESYMVQIRSVTRSSKGEGVSRGSRSTDKPVDGDMTENPADEDEDHTVDDCTQDTSESQSGNGDSSNTLGHDVCNATTTLVKAVLQSPQRTTLADSVAKHDQFSVHGEHIADKSRHCGRRVYEVAKAQHVIDDVCFRLTVGNTILTSITYRPPSFNHELARTFFCNTYQYNPAFPIPARDYPLPDSIPFLIHTTFFVAIHQWPFSFQVNHNHIPLPQKTKRHDGAPALSSRRTCDHLDLVFPGQWIGRAGPVPWPSHPHI</sequence>